<dbReference type="PANTHER" id="PTHR48043">
    <property type="entry name" value="EG:EG0003.4 PROTEIN-RELATED"/>
    <property type="match status" value="1"/>
</dbReference>
<dbReference type="AlphaFoldDB" id="A0A8S1F7M2"/>
<dbReference type="GO" id="GO:0015020">
    <property type="term" value="F:glucuronosyltransferase activity"/>
    <property type="evidence" value="ECO:0007669"/>
    <property type="project" value="UniProtKB-EC"/>
</dbReference>
<evidence type="ECO:0000256" key="11">
    <source>
        <dbReference type="SAM" id="Phobius"/>
    </source>
</evidence>
<dbReference type="Gene3D" id="3.40.50.2000">
    <property type="entry name" value="Glycogen Phosphorylase B"/>
    <property type="match status" value="1"/>
</dbReference>
<evidence type="ECO:0000256" key="7">
    <source>
        <dbReference type="ARBA" id="ARBA00022729"/>
    </source>
</evidence>
<keyword evidence="4" id="KW-0328">Glycosyltransferase</keyword>
<feature type="signal peptide" evidence="12">
    <location>
        <begin position="1"/>
        <end position="16"/>
    </location>
</feature>
<protein>
    <recommendedName>
        <fullName evidence="3">glucuronosyltransferase</fullName>
        <ecNumber evidence="3">2.4.1.17</ecNumber>
    </recommendedName>
</protein>
<dbReference type="FunFam" id="3.40.50.2000:FF:000038">
    <property type="entry name" value="UDP-GlucuronosylTransferase"/>
    <property type="match status" value="1"/>
</dbReference>
<keyword evidence="5" id="KW-0808">Transferase</keyword>
<dbReference type="SUPFAM" id="SSF53756">
    <property type="entry name" value="UDP-Glycosyltransferase/glycogen phosphorylase"/>
    <property type="match status" value="1"/>
</dbReference>
<comment type="similarity">
    <text evidence="2">Belongs to the UDP-glycosyltransferase family.</text>
</comment>
<evidence type="ECO:0000256" key="2">
    <source>
        <dbReference type="ARBA" id="ARBA00009995"/>
    </source>
</evidence>
<comment type="caution">
    <text evidence="13">The sequence shown here is derived from an EMBL/GenBank/DDBJ whole genome shotgun (WGS) entry which is preliminary data.</text>
</comment>
<dbReference type="OrthoDB" id="5835829at2759"/>
<evidence type="ECO:0000256" key="1">
    <source>
        <dbReference type="ARBA" id="ARBA00004167"/>
    </source>
</evidence>
<evidence type="ECO:0000256" key="10">
    <source>
        <dbReference type="ARBA" id="ARBA00047475"/>
    </source>
</evidence>
<keyword evidence="14" id="KW-1185">Reference proteome</keyword>
<evidence type="ECO:0000256" key="4">
    <source>
        <dbReference type="ARBA" id="ARBA00022676"/>
    </source>
</evidence>
<comment type="subcellular location">
    <subcellularLocation>
        <location evidence="1">Membrane</location>
        <topology evidence="1">Single-pass membrane protein</topology>
    </subcellularLocation>
</comment>
<keyword evidence="7 12" id="KW-0732">Signal</keyword>
<dbReference type="InterPro" id="IPR050271">
    <property type="entry name" value="UDP-glycosyltransferase"/>
</dbReference>
<feature type="chain" id="PRO_5035794465" description="glucuronosyltransferase" evidence="12">
    <location>
        <begin position="17"/>
        <end position="527"/>
    </location>
</feature>
<keyword evidence="9 11" id="KW-0472">Membrane</keyword>
<comment type="catalytic activity">
    <reaction evidence="10">
        <text>glucuronate acceptor + UDP-alpha-D-glucuronate = acceptor beta-D-glucuronoside + UDP + H(+)</text>
        <dbReference type="Rhea" id="RHEA:21032"/>
        <dbReference type="ChEBI" id="CHEBI:15378"/>
        <dbReference type="ChEBI" id="CHEBI:58052"/>
        <dbReference type="ChEBI" id="CHEBI:58223"/>
        <dbReference type="ChEBI" id="CHEBI:132367"/>
        <dbReference type="ChEBI" id="CHEBI:132368"/>
        <dbReference type="EC" id="2.4.1.17"/>
    </reaction>
</comment>
<dbReference type="EC" id="2.4.1.17" evidence="3"/>
<keyword evidence="8 11" id="KW-1133">Transmembrane helix</keyword>
<evidence type="ECO:0000256" key="12">
    <source>
        <dbReference type="SAM" id="SignalP"/>
    </source>
</evidence>
<accession>A0A8S1F7M2</accession>
<dbReference type="Proteomes" id="UP000494206">
    <property type="component" value="Unassembled WGS sequence"/>
</dbReference>
<evidence type="ECO:0000313" key="13">
    <source>
        <dbReference type="EMBL" id="CAB3406841.1"/>
    </source>
</evidence>
<dbReference type="CDD" id="cd03784">
    <property type="entry name" value="GT1_Gtf-like"/>
    <property type="match status" value="1"/>
</dbReference>
<name>A0A8S1F7M2_9PELO</name>
<proteinExistence type="inferred from homology"/>
<evidence type="ECO:0000256" key="3">
    <source>
        <dbReference type="ARBA" id="ARBA00012544"/>
    </source>
</evidence>
<sequence>MRLYALLFAIFLSLDAYKILVYSNLFGHSHVKMLGSVADILTDAGHNVTVLMPIIDVNERNRTGLKSTKNLVMVEANEKTKEMYNQLKDFMSNVWIIQQSNPFAIISKAVDMAKMFSIPCINVLSQKDLIQKFKDENFDLALTEPFDLCGYAFFDAIQVPAHVSVLASSRLDHVSEALGQPAAASYVPGAQSVYTDRMNIKERFLNLLQVFAGGKLFSYIADYEYRELQKIDPKTRSWRDIMPESTFVFTNNIPILDFPAPTFDKIIPIGGISVVTDKKKNALPEKWNKVLSLRKKTILISFGSNAKSVQMPEEFKQSFLKVFNMMPDVTFIWKYEEENSKIVDHLDNVFLGTWLPQNELLADKRLTVFLTHGGLASTTELAVLGKPCIMVPLFADQARNAKMLERHGGAIVLDKTDLSNPEKIKKTFEEILNNDSYRKHAERVAEMLNNQPANPRETFVKHVEFAARFGRMPSMEPYARHQSFIEHFFLDIIAIALLVVITVTTVSFLVLRCLLRRICGSAKVKSE</sequence>
<dbReference type="PANTHER" id="PTHR48043:SF4">
    <property type="entry name" value="UDP-GLUCURONOSYLTRANSFERASE"/>
    <property type="match status" value="1"/>
</dbReference>
<evidence type="ECO:0000313" key="14">
    <source>
        <dbReference type="Proteomes" id="UP000494206"/>
    </source>
</evidence>
<dbReference type="EMBL" id="CADEPM010000005">
    <property type="protein sequence ID" value="CAB3406841.1"/>
    <property type="molecule type" value="Genomic_DNA"/>
</dbReference>
<dbReference type="Pfam" id="PF00201">
    <property type="entry name" value="UDPGT"/>
    <property type="match status" value="1"/>
</dbReference>
<reference evidence="13 14" key="1">
    <citation type="submission" date="2020-04" db="EMBL/GenBank/DDBJ databases">
        <authorList>
            <person name="Laetsch R D."/>
            <person name="Stevens L."/>
            <person name="Kumar S."/>
            <person name="Blaxter L. M."/>
        </authorList>
    </citation>
    <scope>NUCLEOTIDE SEQUENCE [LARGE SCALE GENOMIC DNA]</scope>
</reference>
<gene>
    <name evidence="13" type="ORF">CBOVIS_LOCUS8854</name>
</gene>
<organism evidence="13 14">
    <name type="scientific">Caenorhabditis bovis</name>
    <dbReference type="NCBI Taxonomy" id="2654633"/>
    <lineage>
        <taxon>Eukaryota</taxon>
        <taxon>Metazoa</taxon>
        <taxon>Ecdysozoa</taxon>
        <taxon>Nematoda</taxon>
        <taxon>Chromadorea</taxon>
        <taxon>Rhabditida</taxon>
        <taxon>Rhabditina</taxon>
        <taxon>Rhabditomorpha</taxon>
        <taxon>Rhabditoidea</taxon>
        <taxon>Rhabditidae</taxon>
        <taxon>Peloderinae</taxon>
        <taxon>Caenorhabditis</taxon>
    </lineage>
</organism>
<keyword evidence="6 11" id="KW-0812">Transmembrane</keyword>
<evidence type="ECO:0000256" key="5">
    <source>
        <dbReference type="ARBA" id="ARBA00022679"/>
    </source>
</evidence>
<evidence type="ECO:0000256" key="6">
    <source>
        <dbReference type="ARBA" id="ARBA00022692"/>
    </source>
</evidence>
<feature type="transmembrane region" description="Helical" evidence="11">
    <location>
        <begin position="488"/>
        <end position="515"/>
    </location>
</feature>
<evidence type="ECO:0000256" key="9">
    <source>
        <dbReference type="ARBA" id="ARBA00023136"/>
    </source>
</evidence>
<dbReference type="InterPro" id="IPR002213">
    <property type="entry name" value="UDP_glucos_trans"/>
</dbReference>
<evidence type="ECO:0000256" key="8">
    <source>
        <dbReference type="ARBA" id="ARBA00022989"/>
    </source>
</evidence>
<dbReference type="GO" id="GO:0016020">
    <property type="term" value="C:membrane"/>
    <property type="evidence" value="ECO:0007669"/>
    <property type="project" value="UniProtKB-SubCell"/>
</dbReference>